<keyword evidence="3" id="KW-1185">Reference proteome</keyword>
<dbReference type="RefSeq" id="WP_261965311.1">
    <property type="nucleotide sequence ID" value="NZ_BAAAXA010000001.1"/>
</dbReference>
<feature type="compositionally biased region" description="Low complexity" evidence="1">
    <location>
        <begin position="98"/>
        <end position="117"/>
    </location>
</feature>
<feature type="region of interest" description="Disordered" evidence="1">
    <location>
        <begin position="98"/>
        <end position="149"/>
    </location>
</feature>
<proteinExistence type="predicted"/>
<dbReference type="Gene3D" id="3.40.720.10">
    <property type="entry name" value="Alkaline Phosphatase, subunit A"/>
    <property type="match status" value="1"/>
</dbReference>
<feature type="compositionally biased region" description="Low complexity" evidence="1">
    <location>
        <begin position="126"/>
        <end position="149"/>
    </location>
</feature>
<dbReference type="EMBL" id="BSFP01000072">
    <property type="protein sequence ID" value="GLL06459.1"/>
    <property type="molecule type" value="Genomic_DNA"/>
</dbReference>
<dbReference type="InterPro" id="IPR017850">
    <property type="entry name" value="Alkaline_phosphatase_core_sf"/>
</dbReference>
<dbReference type="Proteomes" id="UP001143480">
    <property type="component" value="Unassembled WGS sequence"/>
</dbReference>
<sequence>MFYIAVFHDRGNEAHTFATALQAQGYATAFMGKYLNGYLPKDLYTPPGWTEWYGAGNAYGEYDYNLNENGTLVHYGDTDADYLTDVVGAKGRSFIKRTAAAPAPTTRTSRTPATACRRPTRPCAPPRTRTWSTTTANTSTTTAPRTRIS</sequence>
<dbReference type="SUPFAM" id="SSF53649">
    <property type="entry name" value="Alkaline phosphatase-like"/>
    <property type="match status" value="1"/>
</dbReference>
<gene>
    <name evidence="2" type="ORF">GCM10017581_082090</name>
</gene>
<dbReference type="PANTHER" id="PTHR43108">
    <property type="entry name" value="N-ACETYLGLUCOSAMINE-6-SULFATASE FAMILY MEMBER"/>
    <property type="match status" value="1"/>
</dbReference>
<evidence type="ECO:0000313" key="3">
    <source>
        <dbReference type="Proteomes" id="UP001143480"/>
    </source>
</evidence>
<evidence type="ECO:0000313" key="2">
    <source>
        <dbReference type="EMBL" id="GLL06459.1"/>
    </source>
</evidence>
<dbReference type="AlphaFoldDB" id="A0A9W6KVY0"/>
<organism evidence="2 3">
    <name type="scientific">Dactylosporangium matsuzakiense</name>
    <dbReference type="NCBI Taxonomy" id="53360"/>
    <lineage>
        <taxon>Bacteria</taxon>
        <taxon>Bacillati</taxon>
        <taxon>Actinomycetota</taxon>
        <taxon>Actinomycetes</taxon>
        <taxon>Micromonosporales</taxon>
        <taxon>Micromonosporaceae</taxon>
        <taxon>Dactylosporangium</taxon>
    </lineage>
</organism>
<reference evidence="2" key="1">
    <citation type="journal article" date="2014" name="Int. J. Syst. Evol. Microbiol.">
        <title>Complete genome sequence of Corynebacterium casei LMG S-19264T (=DSM 44701T), isolated from a smear-ripened cheese.</title>
        <authorList>
            <consortium name="US DOE Joint Genome Institute (JGI-PGF)"/>
            <person name="Walter F."/>
            <person name="Albersmeier A."/>
            <person name="Kalinowski J."/>
            <person name="Ruckert C."/>
        </authorList>
    </citation>
    <scope>NUCLEOTIDE SEQUENCE</scope>
    <source>
        <strain evidence="2">VKM Ac-1321</strain>
    </source>
</reference>
<dbReference type="PANTHER" id="PTHR43108:SF8">
    <property type="entry name" value="SD21168P"/>
    <property type="match status" value="1"/>
</dbReference>
<accession>A0A9W6KVY0</accession>
<name>A0A9W6KVY0_9ACTN</name>
<comment type="caution">
    <text evidence="2">The sequence shown here is derived from an EMBL/GenBank/DDBJ whole genome shotgun (WGS) entry which is preliminary data.</text>
</comment>
<evidence type="ECO:0000256" key="1">
    <source>
        <dbReference type="SAM" id="MobiDB-lite"/>
    </source>
</evidence>
<reference evidence="2" key="2">
    <citation type="submission" date="2023-01" db="EMBL/GenBank/DDBJ databases">
        <authorList>
            <person name="Sun Q."/>
            <person name="Evtushenko L."/>
        </authorList>
    </citation>
    <scope>NUCLEOTIDE SEQUENCE</scope>
    <source>
        <strain evidence="2">VKM Ac-1321</strain>
    </source>
</reference>
<protein>
    <submittedName>
        <fullName evidence="2">Uncharacterized protein</fullName>
    </submittedName>
</protein>